<organism evidence="2 3">
    <name type="scientific">Epichloe bromicola</name>
    <dbReference type="NCBI Taxonomy" id="79588"/>
    <lineage>
        <taxon>Eukaryota</taxon>
        <taxon>Fungi</taxon>
        <taxon>Dikarya</taxon>
        <taxon>Ascomycota</taxon>
        <taxon>Pezizomycotina</taxon>
        <taxon>Sordariomycetes</taxon>
        <taxon>Hypocreomycetidae</taxon>
        <taxon>Hypocreales</taxon>
        <taxon>Clavicipitaceae</taxon>
        <taxon>Epichloe</taxon>
    </lineage>
</organism>
<protein>
    <submittedName>
        <fullName evidence="2">Uncharacterized protein</fullName>
    </submittedName>
</protein>
<evidence type="ECO:0000313" key="3">
    <source>
        <dbReference type="Proteomes" id="UP001562357"/>
    </source>
</evidence>
<gene>
    <name evidence="2" type="primary">g2796</name>
    <name evidence="2" type="ORF">EsDP_00002796</name>
</gene>
<accession>A0ABQ0CMC9</accession>
<feature type="compositionally biased region" description="Basic and acidic residues" evidence="1">
    <location>
        <begin position="170"/>
        <end position="180"/>
    </location>
</feature>
<sequence>MSPMSFKHRGEEEEKVSFISSGPDQDKSASAHCPSEVQKQPGKMPPLRRVAIIIGVSLLVGLGLSLAKDLSLSPSCMRWAHVPYDVPTKITRTALNKRQDGSLRNGTTSASTTSSCGHCTILHALLISGSGDQSNFSGHRAAATATINKHDFHDSPSSFGDQYLSNYAQPKRDANRTPPL</sequence>
<feature type="region of interest" description="Disordered" evidence="1">
    <location>
        <begin position="1"/>
        <end position="42"/>
    </location>
</feature>
<name>A0ABQ0CMC9_9HYPO</name>
<reference evidence="3" key="1">
    <citation type="submission" date="2024-06" db="EMBL/GenBank/DDBJ databases">
        <title>Draft Genome Sequences of Epichloe bromicola Strains Isolated from Elymus ciliaris.</title>
        <authorList>
            <consortium name="Epichloe bromicola genome sequencing consortium"/>
            <person name="Miura A."/>
            <person name="Imano S."/>
            <person name="Ashida A."/>
            <person name="Sato I."/>
            <person name="Chiba S."/>
            <person name="Tanaka A."/>
            <person name="Camagna M."/>
            <person name="Takemoto D."/>
        </authorList>
    </citation>
    <scope>NUCLEOTIDE SEQUENCE [LARGE SCALE GENOMIC DNA]</scope>
    <source>
        <strain evidence="3">DP</strain>
    </source>
</reference>
<dbReference type="Proteomes" id="UP001562357">
    <property type="component" value="Unassembled WGS sequence"/>
</dbReference>
<keyword evidence="3" id="KW-1185">Reference proteome</keyword>
<proteinExistence type="predicted"/>
<comment type="caution">
    <text evidence="2">The sequence shown here is derived from an EMBL/GenBank/DDBJ whole genome shotgun (WGS) entry which is preliminary data.</text>
</comment>
<evidence type="ECO:0000256" key="1">
    <source>
        <dbReference type="SAM" id="MobiDB-lite"/>
    </source>
</evidence>
<evidence type="ECO:0000313" key="2">
    <source>
        <dbReference type="EMBL" id="GAB0134422.1"/>
    </source>
</evidence>
<dbReference type="EMBL" id="BAAFGZ010000079">
    <property type="protein sequence ID" value="GAB0134422.1"/>
    <property type="molecule type" value="Genomic_DNA"/>
</dbReference>
<feature type="compositionally biased region" description="Polar residues" evidence="1">
    <location>
        <begin position="155"/>
        <end position="168"/>
    </location>
</feature>
<feature type="region of interest" description="Disordered" evidence="1">
    <location>
        <begin position="153"/>
        <end position="180"/>
    </location>
</feature>